<comment type="subcellular location">
    <subcellularLocation>
        <location evidence="1">Membrane</location>
        <topology evidence="1">Single-pass membrane protein</topology>
    </subcellularLocation>
</comment>
<dbReference type="PANTHER" id="PTHR23278:SF30">
    <property type="entry name" value="SIDESTEP VIII, ISOFORM B"/>
    <property type="match status" value="1"/>
</dbReference>
<comment type="caution">
    <text evidence="10">The sequence shown here is derived from an EMBL/GenBank/DDBJ whole genome shotgun (WGS) entry which is preliminary data.</text>
</comment>
<evidence type="ECO:0000313" key="11">
    <source>
        <dbReference type="Proteomes" id="UP000198287"/>
    </source>
</evidence>
<feature type="region of interest" description="Disordered" evidence="6">
    <location>
        <begin position="930"/>
        <end position="987"/>
    </location>
</feature>
<evidence type="ECO:0000259" key="8">
    <source>
        <dbReference type="PROSITE" id="PS50835"/>
    </source>
</evidence>
<evidence type="ECO:0000256" key="4">
    <source>
        <dbReference type="ARBA" id="ARBA00023136"/>
    </source>
</evidence>
<keyword evidence="4 7" id="KW-0472">Membrane</keyword>
<dbReference type="PROSITE" id="PS50835">
    <property type="entry name" value="IG_LIKE"/>
    <property type="match status" value="4"/>
</dbReference>
<dbReference type="SMART" id="SM00060">
    <property type="entry name" value="FN3"/>
    <property type="match status" value="1"/>
</dbReference>
<dbReference type="PROSITE" id="PS50853">
    <property type="entry name" value="FN3"/>
    <property type="match status" value="1"/>
</dbReference>
<feature type="domain" description="Ig-like" evidence="8">
    <location>
        <begin position="685"/>
        <end position="777"/>
    </location>
</feature>
<dbReference type="InterPro" id="IPR013162">
    <property type="entry name" value="CD80_C2-set"/>
</dbReference>
<dbReference type="Proteomes" id="UP000198287">
    <property type="component" value="Unassembled WGS sequence"/>
</dbReference>
<dbReference type="Pfam" id="PF07686">
    <property type="entry name" value="V-set"/>
    <property type="match status" value="1"/>
</dbReference>
<dbReference type="PANTHER" id="PTHR23278">
    <property type="entry name" value="SIDESTEP PROTEIN"/>
    <property type="match status" value="1"/>
</dbReference>
<dbReference type="InterPro" id="IPR007110">
    <property type="entry name" value="Ig-like_dom"/>
</dbReference>
<dbReference type="InterPro" id="IPR003961">
    <property type="entry name" value="FN3_dom"/>
</dbReference>
<feature type="domain" description="Ig-like" evidence="8">
    <location>
        <begin position="1"/>
        <end position="115"/>
    </location>
</feature>
<dbReference type="Pfam" id="PF13927">
    <property type="entry name" value="Ig_3"/>
    <property type="match status" value="1"/>
</dbReference>
<dbReference type="SUPFAM" id="SSF49265">
    <property type="entry name" value="Fibronectin type III"/>
    <property type="match status" value="1"/>
</dbReference>
<keyword evidence="2 7" id="KW-0812">Transmembrane</keyword>
<dbReference type="AlphaFoldDB" id="A0A226EVH8"/>
<dbReference type="InterPro" id="IPR036179">
    <property type="entry name" value="Ig-like_dom_sf"/>
</dbReference>
<dbReference type="GO" id="GO:0016020">
    <property type="term" value="C:membrane"/>
    <property type="evidence" value="ECO:0007669"/>
    <property type="project" value="UniProtKB-SubCell"/>
</dbReference>
<dbReference type="InterPro" id="IPR036116">
    <property type="entry name" value="FN3_sf"/>
</dbReference>
<accession>A0A226EVH8</accession>
<evidence type="ECO:0000256" key="5">
    <source>
        <dbReference type="ARBA" id="ARBA00023157"/>
    </source>
</evidence>
<dbReference type="Pfam" id="PF08205">
    <property type="entry name" value="C2-set_2"/>
    <property type="match status" value="1"/>
</dbReference>
<dbReference type="CDD" id="cd00063">
    <property type="entry name" value="FN3"/>
    <property type="match status" value="1"/>
</dbReference>
<feature type="transmembrane region" description="Helical" evidence="7">
    <location>
        <begin position="898"/>
        <end position="923"/>
    </location>
</feature>
<feature type="domain" description="Ig-like" evidence="8">
    <location>
        <begin position="249"/>
        <end position="354"/>
    </location>
</feature>
<dbReference type="InterPro" id="IPR013106">
    <property type="entry name" value="Ig_V-set"/>
</dbReference>
<dbReference type="InterPro" id="IPR003598">
    <property type="entry name" value="Ig_sub2"/>
</dbReference>
<keyword evidence="11" id="KW-1185">Reference proteome</keyword>
<dbReference type="CDD" id="cd00096">
    <property type="entry name" value="Ig"/>
    <property type="match status" value="2"/>
</dbReference>
<evidence type="ECO:0000313" key="10">
    <source>
        <dbReference type="EMBL" id="OXA61210.1"/>
    </source>
</evidence>
<proteinExistence type="predicted"/>
<dbReference type="SUPFAM" id="SSF48726">
    <property type="entry name" value="Immunoglobulin"/>
    <property type="match status" value="5"/>
</dbReference>
<protein>
    <submittedName>
        <fullName evidence="10">Protein turtle</fullName>
    </submittedName>
</protein>
<evidence type="ECO:0000256" key="3">
    <source>
        <dbReference type="ARBA" id="ARBA00022989"/>
    </source>
</evidence>
<dbReference type="SMART" id="SM00408">
    <property type="entry name" value="IGc2"/>
    <property type="match status" value="2"/>
</dbReference>
<evidence type="ECO:0000256" key="6">
    <source>
        <dbReference type="SAM" id="MobiDB-lite"/>
    </source>
</evidence>
<evidence type="ECO:0000256" key="7">
    <source>
        <dbReference type="SAM" id="Phobius"/>
    </source>
</evidence>
<dbReference type="InterPro" id="IPR003599">
    <property type="entry name" value="Ig_sub"/>
</dbReference>
<evidence type="ECO:0000256" key="1">
    <source>
        <dbReference type="ARBA" id="ARBA00004167"/>
    </source>
</evidence>
<dbReference type="InterPro" id="IPR013783">
    <property type="entry name" value="Ig-like_fold"/>
</dbReference>
<dbReference type="SMART" id="SM00409">
    <property type="entry name" value="IG"/>
    <property type="match status" value="4"/>
</dbReference>
<dbReference type="OrthoDB" id="8825892at2759"/>
<gene>
    <name evidence="10" type="ORF">Fcan01_05851</name>
</gene>
<dbReference type="EMBL" id="LNIX01000002">
    <property type="protein sequence ID" value="OXA61210.1"/>
    <property type="molecule type" value="Genomic_DNA"/>
</dbReference>
<dbReference type="Gene3D" id="2.60.40.10">
    <property type="entry name" value="Immunoglobulins"/>
    <property type="match status" value="6"/>
</dbReference>
<feature type="compositionally biased region" description="Basic and acidic residues" evidence="6">
    <location>
        <begin position="958"/>
        <end position="971"/>
    </location>
</feature>
<organism evidence="10 11">
    <name type="scientific">Folsomia candida</name>
    <name type="common">Springtail</name>
    <dbReference type="NCBI Taxonomy" id="158441"/>
    <lineage>
        <taxon>Eukaryota</taxon>
        <taxon>Metazoa</taxon>
        <taxon>Ecdysozoa</taxon>
        <taxon>Arthropoda</taxon>
        <taxon>Hexapoda</taxon>
        <taxon>Collembola</taxon>
        <taxon>Entomobryomorpha</taxon>
        <taxon>Isotomoidea</taxon>
        <taxon>Isotomidae</taxon>
        <taxon>Proisotominae</taxon>
        <taxon>Folsomia</taxon>
    </lineage>
</organism>
<keyword evidence="3 7" id="KW-1133">Transmembrane helix</keyword>
<feature type="domain" description="Fibronectin type-III" evidence="9">
    <location>
        <begin position="787"/>
        <end position="876"/>
    </location>
</feature>
<evidence type="ECO:0000259" key="9">
    <source>
        <dbReference type="PROSITE" id="PS50853"/>
    </source>
</evidence>
<sequence length="987" mass="109401">MSFFRVVADQVQAVLGNIAELPCDLNVASGDKIRLVLWSRDTSTVIYSLDAREKQIEEAQHWSNEQALGGRAYFRSSADPPSLIIENVKESDGGLYKCRLDYKRSPTLYHNVNLTIIIPPKQVVVVDERGTEMNSMIIGPYNEGEFLIEADMCLNRRYCKHFIEDRIQRIIWLPLTYHYATINYTLVSSPLPKVSWWRENALLDDTWEVSSEHVTSTVVSNTLTISRLQRSDLNARLTCQAANSNISVPVSTTVTLDLSFRPLNVKILDGKPALSAEKEYTLDCQSTGARPPSVITWLKGSTRLKHHKETTSSDGNVTTSRLTFIPTMEDMGKTLICQAENPQIPGSTIEDGFKMDIHLGKPAATTTQNCWRSCWGVSTRRRFASAVCGGRLVATNSQSVQTEFWRLQLSETFSTTTTTTLCHYLGLYVFADYQSFPHSCTGTTSLGSWKIAFTFRHSLLNPKPSSLSSDGSSKTESKASNLSSSSVLLLPPSLPCFHLAFLSPSVVVAVSSSSPPAHPWLCVRLHLFRSLHSLSLSHVEFCVEEVSQGNFKSIRSVLVKYLWIKINRKLKIVSSLGLCTGSGIYDVPQVTLELGSTLNSSFLRENADVYFECNIKATPFVQRVTWRQNARLLHHNASAGVIISNQSLVLQSITRKSAGLYTCIGTNKEGDGTSNAVSLNVKYAPVCKVHQQTIYGIARQEQAKILCEVDANPDTDLHFRWKFNNSAESIDIQQSHFTIERLRSTLTYKPMTELDYGTVLCWASHESVGAQKVPCVYHIIPAGKPDAVSNCSILNTTFDSLFVSCVEGFNGGLQQFFVIEIWDRESRQVLRNLTNPRPVFHVRTLEPGSTYVIRIYAANNKGRSETQVLQASTLKAAEKHTSINAEASSIKPAFGFKMIPVLAVIAAIIATIIIVAVVIVLVIRSKGHGGEDKRLPKNNAGGFKSNPDHDNSAVPLKKSMDDILDPDDKNPDVVPHGSGNYGLMKIH</sequence>
<feature type="domain" description="Ig-like" evidence="8">
    <location>
        <begin position="588"/>
        <end position="680"/>
    </location>
</feature>
<dbReference type="OMA" id="MRGHHET"/>
<keyword evidence="5" id="KW-1015">Disulfide bond</keyword>
<name>A0A226EVH8_FOLCA</name>
<reference evidence="10 11" key="1">
    <citation type="submission" date="2015-12" db="EMBL/GenBank/DDBJ databases">
        <title>The genome of Folsomia candida.</title>
        <authorList>
            <person name="Faddeeva A."/>
            <person name="Derks M.F."/>
            <person name="Anvar Y."/>
            <person name="Smit S."/>
            <person name="Van Straalen N."/>
            <person name="Roelofs D."/>
        </authorList>
    </citation>
    <scope>NUCLEOTIDE SEQUENCE [LARGE SCALE GENOMIC DNA]</scope>
    <source>
        <strain evidence="10 11">VU population</strain>
        <tissue evidence="10">Whole body</tissue>
    </source>
</reference>
<evidence type="ECO:0000256" key="2">
    <source>
        <dbReference type="ARBA" id="ARBA00022692"/>
    </source>
</evidence>
<dbReference type="STRING" id="158441.A0A226EVH8"/>